<feature type="transmembrane region" description="Helical" evidence="6">
    <location>
        <begin position="126"/>
        <end position="145"/>
    </location>
</feature>
<feature type="transmembrane region" description="Helical" evidence="6">
    <location>
        <begin position="82"/>
        <end position="105"/>
    </location>
</feature>
<reference evidence="8" key="1">
    <citation type="submission" date="2017-04" db="EMBL/GenBank/DDBJ databases">
        <title>Function of individual gut microbiota members based on whole genome sequencing of pure cultures obtained from chicken caecum.</title>
        <authorList>
            <person name="Medvecky M."/>
            <person name="Cejkova D."/>
            <person name="Polansky O."/>
            <person name="Karasova D."/>
            <person name="Kubasova T."/>
            <person name="Cizek A."/>
            <person name="Rychlik I."/>
        </authorList>
    </citation>
    <scope>NUCLEOTIDE SEQUENCE [LARGE SCALE GENOMIC DNA]</scope>
    <source>
        <strain evidence="8">An75</strain>
    </source>
</reference>
<dbReference type="InterPro" id="IPR030191">
    <property type="entry name" value="CodB"/>
</dbReference>
<evidence type="ECO:0000256" key="2">
    <source>
        <dbReference type="ARBA" id="ARBA00008974"/>
    </source>
</evidence>
<feature type="transmembrane region" description="Helical" evidence="6">
    <location>
        <begin position="427"/>
        <end position="443"/>
    </location>
</feature>
<dbReference type="InterPro" id="IPR001248">
    <property type="entry name" value="Pur-cyt_permease"/>
</dbReference>
<sequence length="453" mass="49249">MNENMITYRKTKKGIRQKRVMEKETITKDKKIKENQKETTALQVIPAEQRKDWISLAFVQAGICVCVPAFLLGAMLAEAMPIWPAIISGSLGYLVVVIGMVITGMMGCDLGVASCTACEAGFGKKGARFIVSIIFAINMIGWFGIQNGVCGEAFTNGLQAMTGIHVPVVVSSTVWGIIMLLTAVFGVAALEKLDKISIPLLMIIMLFGLYLAFKIYGRQGLEIETVQTMSFMGGVALSFNFTAVGTITAADYTRFQKSRKDTLKSVFYGVFPMGVITLVMGILLTKISGEYDISMVLIEVGLPLFGIAAMIISTWTTNSTNAYSAGLNIVMAFKLKDNKRREATLVAGILGIVLCNIGVLSHIEGVLSLLSYVVCPIGGVIIADYWIVGKGKKENFRPKDNVNWCGVISWFIGALCAYFLVKVEFSGIIIGGIVYLILEKFMPSTSRDGICEK</sequence>
<feature type="transmembrane region" description="Helical" evidence="6">
    <location>
        <begin position="165"/>
        <end position="190"/>
    </location>
</feature>
<feature type="transmembrane region" description="Helical" evidence="6">
    <location>
        <begin position="53"/>
        <end position="76"/>
    </location>
</feature>
<dbReference type="EMBL" id="NFHM01000027">
    <property type="protein sequence ID" value="OUN40860.1"/>
    <property type="molecule type" value="Genomic_DNA"/>
</dbReference>
<keyword evidence="3 6" id="KW-0812">Transmembrane</keyword>
<dbReference type="Proteomes" id="UP000195455">
    <property type="component" value="Unassembled WGS sequence"/>
</dbReference>
<evidence type="ECO:0000313" key="7">
    <source>
        <dbReference type="EMBL" id="OUN40860.1"/>
    </source>
</evidence>
<feature type="transmembrane region" description="Helical" evidence="6">
    <location>
        <begin position="369"/>
        <end position="389"/>
    </location>
</feature>
<feature type="transmembrane region" description="Helical" evidence="6">
    <location>
        <begin position="293"/>
        <end position="312"/>
    </location>
</feature>
<dbReference type="CDD" id="cd11484">
    <property type="entry name" value="SLC-NCS1sbd_CobB-like"/>
    <property type="match status" value="1"/>
</dbReference>
<evidence type="ECO:0008006" key="9">
    <source>
        <dbReference type="Google" id="ProtNLM"/>
    </source>
</evidence>
<keyword evidence="4 6" id="KW-1133">Transmembrane helix</keyword>
<dbReference type="GO" id="GO:0005886">
    <property type="term" value="C:plasma membrane"/>
    <property type="evidence" value="ECO:0007669"/>
    <property type="project" value="TreeGrafter"/>
</dbReference>
<accession>A0A1Y3U692</accession>
<evidence type="ECO:0000256" key="3">
    <source>
        <dbReference type="ARBA" id="ARBA00022692"/>
    </source>
</evidence>
<dbReference type="AlphaFoldDB" id="A0A1Y3U692"/>
<dbReference type="PANTHER" id="PTHR30569">
    <property type="entry name" value="CYTOSINE TRANSPORTER CODB"/>
    <property type="match status" value="1"/>
</dbReference>
<keyword evidence="5 6" id="KW-0472">Membrane</keyword>
<dbReference type="PANTHER" id="PTHR30569:SF0">
    <property type="entry name" value="CYTOSINE PERMEASE"/>
    <property type="match status" value="1"/>
</dbReference>
<protein>
    <recommendedName>
        <fullName evidence="9">Cytosine permease</fullName>
    </recommendedName>
</protein>
<dbReference type="Pfam" id="PF02133">
    <property type="entry name" value="Transp_cyt_pur"/>
    <property type="match status" value="1"/>
</dbReference>
<feature type="transmembrane region" description="Helical" evidence="6">
    <location>
        <begin position="265"/>
        <end position="287"/>
    </location>
</feature>
<organism evidence="7 8">
    <name type="scientific">Anaerotignum lactatifermentans</name>
    <dbReference type="NCBI Taxonomy" id="160404"/>
    <lineage>
        <taxon>Bacteria</taxon>
        <taxon>Bacillati</taxon>
        <taxon>Bacillota</taxon>
        <taxon>Clostridia</taxon>
        <taxon>Lachnospirales</taxon>
        <taxon>Anaerotignaceae</taxon>
        <taxon>Anaerotignum</taxon>
    </lineage>
</organism>
<feature type="transmembrane region" description="Helical" evidence="6">
    <location>
        <begin position="229"/>
        <end position="253"/>
    </location>
</feature>
<gene>
    <name evidence="7" type="ORF">B5G26_13390</name>
</gene>
<dbReference type="GO" id="GO:0015209">
    <property type="term" value="F:cytosine transmembrane transporter activity"/>
    <property type="evidence" value="ECO:0007669"/>
    <property type="project" value="InterPro"/>
</dbReference>
<evidence type="ECO:0000313" key="8">
    <source>
        <dbReference type="Proteomes" id="UP000195455"/>
    </source>
</evidence>
<proteinExistence type="inferred from homology"/>
<comment type="similarity">
    <text evidence="2">Belongs to the purine-cytosine permease (2.A.39) family.</text>
</comment>
<feature type="transmembrane region" description="Helical" evidence="6">
    <location>
        <begin position="401"/>
        <end position="421"/>
    </location>
</feature>
<evidence type="ECO:0000256" key="1">
    <source>
        <dbReference type="ARBA" id="ARBA00004141"/>
    </source>
</evidence>
<name>A0A1Y3U692_9FIRM</name>
<dbReference type="Gene3D" id="1.10.4160.10">
    <property type="entry name" value="Hydantoin permease"/>
    <property type="match status" value="1"/>
</dbReference>
<evidence type="ECO:0000256" key="6">
    <source>
        <dbReference type="SAM" id="Phobius"/>
    </source>
</evidence>
<evidence type="ECO:0000256" key="5">
    <source>
        <dbReference type="ARBA" id="ARBA00023136"/>
    </source>
</evidence>
<feature type="transmembrane region" description="Helical" evidence="6">
    <location>
        <begin position="343"/>
        <end position="363"/>
    </location>
</feature>
<comment type="subcellular location">
    <subcellularLocation>
        <location evidence="1">Membrane</location>
        <topology evidence="1">Multi-pass membrane protein</topology>
    </subcellularLocation>
</comment>
<comment type="caution">
    <text evidence="7">The sequence shown here is derived from an EMBL/GenBank/DDBJ whole genome shotgun (WGS) entry which is preliminary data.</text>
</comment>
<evidence type="ECO:0000256" key="4">
    <source>
        <dbReference type="ARBA" id="ARBA00022989"/>
    </source>
</evidence>
<feature type="transmembrane region" description="Helical" evidence="6">
    <location>
        <begin position="197"/>
        <end position="217"/>
    </location>
</feature>